<evidence type="ECO:0000313" key="3">
    <source>
        <dbReference type="Proteomes" id="UP001632038"/>
    </source>
</evidence>
<organism evidence="2 3">
    <name type="scientific">Castilleja foliolosa</name>
    <dbReference type="NCBI Taxonomy" id="1961234"/>
    <lineage>
        <taxon>Eukaryota</taxon>
        <taxon>Viridiplantae</taxon>
        <taxon>Streptophyta</taxon>
        <taxon>Embryophyta</taxon>
        <taxon>Tracheophyta</taxon>
        <taxon>Spermatophyta</taxon>
        <taxon>Magnoliopsida</taxon>
        <taxon>eudicotyledons</taxon>
        <taxon>Gunneridae</taxon>
        <taxon>Pentapetalae</taxon>
        <taxon>asterids</taxon>
        <taxon>lamiids</taxon>
        <taxon>Lamiales</taxon>
        <taxon>Orobanchaceae</taxon>
        <taxon>Pedicularideae</taxon>
        <taxon>Castillejinae</taxon>
        <taxon>Castilleja</taxon>
    </lineage>
</organism>
<feature type="compositionally biased region" description="Polar residues" evidence="1">
    <location>
        <begin position="100"/>
        <end position="109"/>
    </location>
</feature>
<dbReference type="PANTHER" id="PTHR34956">
    <property type="entry name" value="OS05G0397300 PROTEIN"/>
    <property type="match status" value="1"/>
</dbReference>
<proteinExistence type="predicted"/>
<name>A0ABD3C8S9_9LAMI</name>
<feature type="compositionally biased region" description="Basic residues" evidence="1">
    <location>
        <begin position="66"/>
        <end position="84"/>
    </location>
</feature>
<feature type="region of interest" description="Disordered" evidence="1">
    <location>
        <begin position="66"/>
        <end position="111"/>
    </location>
</feature>
<keyword evidence="3" id="KW-1185">Reference proteome</keyword>
<reference evidence="3" key="1">
    <citation type="journal article" date="2024" name="IScience">
        <title>Strigolactones Initiate the Formation of Haustorium-like Structures in Castilleja.</title>
        <authorList>
            <person name="Buerger M."/>
            <person name="Peterson D."/>
            <person name="Chory J."/>
        </authorList>
    </citation>
    <scope>NUCLEOTIDE SEQUENCE [LARGE SCALE GENOMIC DNA]</scope>
</reference>
<evidence type="ECO:0000256" key="1">
    <source>
        <dbReference type="SAM" id="MobiDB-lite"/>
    </source>
</evidence>
<dbReference type="EMBL" id="JAVIJP010000047">
    <property type="protein sequence ID" value="KAL3626233.1"/>
    <property type="molecule type" value="Genomic_DNA"/>
</dbReference>
<evidence type="ECO:0000313" key="2">
    <source>
        <dbReference type="EMBL" id="KAL3626233.1"/>
    </source>
</evidence>
<accession>A0ABD3C8S9</accession>
<dbReference type="Proteomes" id="UP001632038">
    <property type="component" value="Unassembled WGS sequence"/>
</dbReference>
<dbReference type="PANTHER" id="PTHR34956:SF2">
    <property type="entry name" value="OS05G0397300 PROTEIN"/>
    <property type="match status" value="1"/>
</dbReference>
<protein>
    <submittedName>
        <fullName evidence="2">Uncharacterized protein</fullName>
    </submittedName>
</protein>
<gene>
    <name evidence="2" type="ORF">CASFOL_029782</name>
</gene>
<comment type="caution">
    <text evidence="2">The sequence shown here is derived from an EMBL/GenBank/DDBJ whole genome shotgun (WGS) entry which is preliminary data.</text>
</comment>
<sequence length="121" mass="13508">MEALLELDDDIFYKDLSNQISLLIMDDDDDYEGSLSHCTSVNFEAIGRASKGTGVFIPLSSSSSAHTRKKSVKKGKGFTGKKSRKACDHHNSKGLHKMSYTDNIDSNNPSHDHFKVNLKRF</sequence>
<dbReference type="AlphaFoldDB" id="A0ABD3C8S9"/>